<dbReference type="Pfam" id="PF00078">
    <property type="entry name" value="RVT_1"/>
    <property type="match status" value="1"/>
</dbReference>
<accession>A0ABR1DZT1</accession>
<dbReference type="SUPFAM" id="SSF56219">
    <property type="entry name" value="DNase I-like"/>
    <property type="match status" value="1"/>
</dbReference>
<dbReference type="CDD" id="cd09076">
    <property type="entry name" value="L1-EN"/>
    <property type="match status" value="1"/>
</dbReference>
<feature type="domain" description="Reverse transcriptase" evidence="1">
    <location>
        <begin position="483"/>
        <end position="748"/>
    </location>
</feature>
<dbReference type="EMBL" id="JAVFWL010000005">
    <property type="protein sequence ID" value="KAK6755944.1"/>
    <property type="molecule type" value="Genomic_DNA"/>
</dbReference>
<evidence type="ECO:0000313" key="2">
    <source>
        <dbReference type="EMBL" id="KAK6755944.1"/>
    </source>
</evidence>
<dbReference type="InterPro" id="IPR000477">
    <property type="entry name" value="RT_dom"/>
</dbReference>
<dbReference type="CDD" id="cd01650">
    <property type="entry name" value="RT_nLTR_like"/>
    <property type="match status" value="1"/>
</dbReference>
<proteinExistence type="predicted"/>
<dbReference type="Proteomes" id="UP001303046">
    <property type="component" value="Unassembled WGS sequence"/>
</dbReference>
<name>A0ABR1DZT1_NECAM</name>
<evidence type="ECO:0000259" key="1">
    <source>
        <dbReference type="PROSITE" id="PS50878"/>
    </source>
</evidence>
<organism evidence="2 3">
    <name type="scientific">Necator americanus</name>
    <name type="common">Human hookworm</name>
    <dbReference type="NCBI Taxonomy" id="51031"/>
    <lineage>
        <taxon>Eukaryota</taxon>
        <taxon>Metazoa</taxon>
        <taxon>Ecdysozoa</taxon>
        <taxon>Nematoda</taxon>
        <taxon>Chromadorea</taxon>
        <taxon>Rhabditida</taxon>
        <taxon>Rhabditina</taxon>
        <taxon>Rhabditomorpha</taxon>
        <taxon>Strongyloidea</taxon>
        <taxon>Ancylostomatidae</taxon>
        <taxon>Bunostominae</taxon>
        <taxon>Necator</taxon>
    </lineage>
</organism>
<keyword evidence="3" id="KW-1185">Reference proteome</keyword>
<protein>
    <recommendedName>
        <fullName evidence="1">Reverse transcriptase domain-containing protein</fullName>
    </recommendedName>
</protein>
<sequence length="929" mass="107747">MLKYQSIMLNLRIGTINCRTLSSRTRIAALEEATMEVPFDIIGLCSTQRRGYEVLKLQLSGHMIFFSDSTGFLVNKKWINCCFFHPLCDRVSYIDILTKTSRFRVIQLYAPTTDYADNEYADFLQIVSEALLSRFQSPPQIRYSTYKVVVGDFNAKVGCGELGENFIGPYGLGTRNRRGNTLASFCSENELYLMNNRFPKRLTRKWTWISPNMKTRNAIDFVLSTNPSIFLDVDIIGRFHFDSDHRLVMAKIRLPSQFHYFRNNCKCKTVLNRSIFRSTLKQLATAADLSNYEQLKATIKIAATVATSRTKETHISDTTRKLYEIRHRLLHKQSAKNAVEFSIVSKALRLSLKTDIEQKHLMRLHQAISRSVSLRRALQANQIFTRTLTQLRKEDGSVAGSPAEVAKAVQEFYSQLFSSKKKLPASIPWYQLDDVLPILADEVSRAVKKMKLGKAPGPDLITAESLITGYDVVKDSLIKLFNDCLEREKLPITLSDSSILLLFKKGEQLDINNYRPIALLSVIYKVFSSIILQRMMAFLKINQPIEQAGFRRNFSTLDHVHVINQLVEKSLEYNFPLYIAFVDYSKAFDSVEHNMIWTSLHRQGVHPKIIRLLSNIYTSASVTFEICGNQVPINARRGVRQGDPISPSLFTAVLETVFRSLDWRNRGININGLRLSHLRYADDVVLFAHKPQELQLMLQEMSDKSQIVGLRMNFSKTLVMTNSEEIPISTDGSPIHYCSNFVYLGQCISFDRNLTTELNRRIRSGWNSFNRFRSYFTNRRFPMKFKRRLYTKCVEPCLLYGCETWATRSKDLKALQIAQRQIMTRMLGVTLLMHRTNLWLENTAKLPDIRARAIERKWTWARKMCTAKDNRWTKMITEWRPWIWKRQVGRPKTRWRDSFVSDFGETWMRTATTDVSRWRQSMQRHIVTL</sequence>
<evidence type="ECO:0000313" key="3">
    <source>
        <dbReference type="Proteomes" id="UP001303046"/>
    </source>
</evidence>
<dbReference type="Gene3D" id="3.60.10.10">
    <property type="entry name" value="Endonuclease/exonuclease/phosphatase"/>
    <property type="match status" value="1"/>
</dbReference>
<gene>
    <name evidence="2" type="primary">Necator_chrV.g19164</name>
    <name evidence="2" type="ORF">RB195_014372</name>
</gene>
<dbReference type="InterPro" id="IPR043502">
    <property type="entry name" value="DNA/RNA_pol_sf"/>
</dbReference>
<dbReference type="InterPro" id="IPR036691">
    <property type="entry name" value="Endo/exonu/phosph_ase_sf"/>
</dbReference>
<dbReference type="PANTHER" id="PTHR47027:SF20">
    <property type="entry name" value="REVERSE TRANSCRIPTASE-LIKE PROTEIN WITH RNA-DIRECTED DNA POLYMERASE DOMAIN"/>
    <property type="match status" value="1"/>
</dbReference>
<dbReference type="PANTHER" id="PTHR47027">
    <property type="entry name" value="REVERSE TRANSCRIPTASE DOMAIN-CONTAINING PROTEIN"/>
    <property type="match status" value="1"/>
</dbReference>
<dbReference type="SUPFAM" id="SSF56672">
    <property type="entry name" value="DNA/RNA polymerases"/>
    <property type="match status" value="1"/>
</dbReference>
<reference evidence="2 3" key="1">
    <citation type="submission" date="2023-08" db="EMBL/GenBank/DDBJ databases">
        <title>A Necator americanus chromosomal reference genome.</title>
        <authorList>
            <person name="Ilik V."/>
            <person name="Petrzelkova K.J."/>
            <person name="Pardy F."/>
            <person name="Fuh T."/>
            <person name="Niatou-Singa F.S."/>
            <person name="Gouil Q."/>
            <person name="Baker L."/>
            <person name="Ritchie M.E."/>
            <person name="Jex A.R."/>
            <person name="Gazzola D."/>
            <person name="Li H."/>
            <person name="Toshio Fujiwara R."/>
            <person name="Zhan B."/>
            <person name="Aroian R.V."/>
            <person name="Pafco B."/>
            <person name="Schwarz E.M."/>
        </authorList>
    </citation>
    <scope>NUCLEOTIDE SEQUENCE [LARGE SCALE GENOMIC DNA]</scope>
    <source>
        <strain evidence="2 3">Aroian</strain>
        <tissue evidence="2">Whole animal</tissue>
    </source>
</reference>
<comment type="caution">
    <text evidence="2">The sequence shown here is derived from an EMBL/GenBank/DDBJ whole genome shotgun (WGS) entry which is preliminary data.</text>
</comment>
<dbReference type="PROSITE" id="PS50878">
    <property type="entry name" value="RT_POL"/>
    <property type="match status" value="1"/>
</dbReference>